<comment type="caution">
    <text evidence="2">The sequence shown here is derived from an EMBL/GenBank/DDBJ whole genome shotgun (WGS) entry which is preliminary data.</text>
</comment>
<feature type="chain" id="PRO_5024357194" evidence="1">
    <location>
        <begin position="19"/>
        <end position="250"/>
    </location>
</feature>
<keyword evidence="1" id="KW-0732">Signal</keyword>
<evidence type="ECO:0000256" key="1">
    <source>
        <dbReference type="SAM" id="SignalP"/>
    </source>
</evidence>
<proteinExistence type="predicted"/>
<gene>
    <name evidence="2" type="ORF">FH972_025554</name>
</gene>
<feature type="signal peptide" evidence="1">
    <location>
        <begin position="1"/>
        <end position="18"/>
    </location>
</feature>
<dbReference type="AlphaFoldDB" id="A0A5N6L1S3"/>
<name>A0A5N6L1S3_9ROSI</name>
<keyword evidence="3" id="KW-1185">Reference proteome</keyword>
<reference evidence="2 3" key="1">
    <citation type="submission" date="2019-06" db="EMBL/GenBank/DDBJ databases">
        <title>A chromosomal-level reference genome of Carpinus fangiana (Coryloideae, Betulaceae).</title>
        <authorList>
            <person name="Yang X."/>
            <person name="Wang Z."/>
            <person name="Zhang L."/>
            <person name="Hao G."/>
            <person name="Liu J."/>
            <person name="Yang Y."/>
        </authorList>
    </citation>
    <scope>NUCLEOTIDE SEQUENCE [LARGE SCALE GENOMIC DNA]</scope>
    <source>
        <strain evidence="2">Cfa_2016G</strain>
        <tissue evidence="2">Leaf</tissue>
    </source>
</reference>
<evidence type="ECO:0000313" key="3">
    <source>
        <dbReference type="Proteomes" id="UP000327013"/>
    </source>
</evidence>
<dbReference type="Proteomes" id="UP000327013">
    <property type="component" value="Unassembled WGS sequence"/>
</dbReference>
<dbReference type="EMBL" id="VIBQ01000059">
    <property type="protein sequence ID" value="KAB8542091.1"/>
    <property type="molecule type" value="Genomic_DNA"/>
</dbReference>
<protein>
    <submittedName>
        <fullName evidence="2">Uncharacterized protein</fullName>
    </submittedName>
</protein>
<accession>A0A5N6L1S3</accession>
<sequence length="250" mass="26801">MKLSTLTLLLGLSSPISCSPFLKRQSQPWNDKYIKKPSSFTVTQIEGCTYQLTFQRDTFDSRYSLAFSVQHGSSSRSINPISGGLPISSRSQNLPPFRYDLGTGFDLSVHQFKDACANGASGKAPTSFKVFNDLDESGYTYRNDWWSDAIVPSTSRVPAVPQSVRAIKISNGDINVTWQSVQGATGYFVLVDGRTYASELGGDVRSLSTLRVAGSEAVVSSKRKAVAVAVVARGAAGIVSASGSVPVVNI</sequence>
<evidence type="ECO:0000313" key="2">
    <source>
        <dbReference type="EMBL" id="KAB8542091.1"/>
    </source>
</evidence>
<organism evidence="2 3">
    <name type="scientific">Carpinus fangiana</name>
    <dbReference type="NCBI Taxonomy" id="176857"/>
    <lineage>
        <taxon>Eukaryota</taxon>
        <taxon>Viridiplantae</taxon>
        <taxon>Streptophyta</taxon>
        <taxon>Embryophyta</taxon>
        <taxon>Tracheophyta</taxon>
        <taxon>Spermatophyta</taxon>
        <taxon>Magnoliopsida</taxon>
        <taxon>eudicotyledons</taxon>
        <taxon>Gunneridae</taxon>
        <taxon>Pentapetalae</taxon>
        <taxon>rosids</taxon>
        <taxon>fabids</taxon>
        <taxon>Fagales</taxon>
        <taxon>Betulaceae</taxon>
        <taxon>Carpinus</taxon>
    </lineage>
</organism>